<dbReference type="InterPro" id="IPR025714">
    <property type="entry name" value="Methyltranfer_dom"/>
</dbReference>
<dbReference type="GO" id="GO:0008168">
    <property type="term" value="F:methyltransferase activity"/>
    <property type="evidence" value="ECO:0007669"/>
    <property type="project" value="UniProtKB-KW"/>
</dbReference>
<keyword evidence="1 6" id="KW-0489">Methyltransferase</keyword>
<keyword evidence="4" id="KW-1133">Transmembrane helix</keyword>
<sequence>MNFLKKELSPVFAALAIQAVIFGGLSLLRPVIAEAIDMPVPLLWLALTQGLIAGIVTRGFGFSIPWVIGQLVAPPLLLFALVLDLPSWIFPVILLLLILVFWNVAVGRVPLFLTNRTTSVAILKLLPKKKGVQMADLGSGLGGTLRHLAKHRPDARFTGLETAPIPFALSWLLGRLSGANNLAFRFQDIFRADLGAFDVVYCFLSPVPMPELFKKAKAEMKPGSLFISNSFEVAGHKPHKIVEVDDRRRTKLLVWRM</sequence>
<dbReference type="Pfam" id="PF13847">
    <property type="entry name" value="Methyltransf_31"/>
    <property type="match status" value="1"/>
</dbReference>
<keyword evidence="3" id="KW-0949">S-adenosyl-L-methionine</keyword>
<reference evidence="6 7" key="1">
    <citation type="submission" date="2021-03" db="EMBL/GenBank/DDBJ databases">
        <title>Sneathiella sp. CAU 1612 isolated from Kang Won-do.</title>
        <authorList>
            <person name="Kim W."/>
        </authorList>
    </citation>
    <scope>NUCLEOTIDE SEQUENCE [LARGE SCALE GENOMIC DNA]</scope>
    <source>
        <strain evidence="6 7">CAU 1612</strain>
    </source>
</reference>
<keyword evidence="7" id="KW-1185">Reference proteome</keyword>
<evidence type="ECO:0000256" key="2">
    <source>
        <dbReference type="ARBA" id="ARBA00022679"/>
    </source>
</evidence>
<keyword evidence="4" id="KW-0472">Membrane</keyword>
<dbReference type="EMBL" id="JAFLNC010000004">
    <property type="protein sequence ID" value="MBO0334398.1"/>
    <property type="molecule type" value="Genomic_DNA"/>
</dbReference>
<dbReference type="SUPFAM" id="SSF53335">
    <property type="entry name" value="S-adenosyl-L-methionine-dependent methyltransferases"/>
    <property type="match status" value="1"/>
</dbReference>
<keyword evidence="4" id="KW-0812">Transmembrane</keyword>
<feature type="transmembrane region" description="Helical" evidence="4">
    <location>
        <begin position="12"/>
        <end position="32"/>
    </location>
</feature>
<gene>
    <name evidence="6" type="ORF">J0X12_12275</name>
</gene>
<dbReference type="CDD" id="cd02440">
    <property type="entry name" value="AdoMet_MTases"/>
    <property type="match status" value="1"/>
</dbReference>
<protein>
    <submittedName>
        <fullName evidence="6">Class I SAM-dependent methyltransferase</fullName>
    </submittedName>
</protein>
<feature type="domain" description="Methyltransferase" evidence="5">
    <location>
        <begin position="129"/>
        <end position="243"/>
    </location>
</feature>
<dbReference type="Gene3D" id="3.40.50.150">
    <property type="entry name" value="Vaccinia Virus protein VP39"/>
    <property type="match status" value="1"/>
</dbReference>
<dbReference type="InterPro" id="IPR026170">
    <property type="entry name" value="FAM173A/B"/>
</dbReference>
<accession>A0ABS3F794</accession>
<name>A0ABS3F794_9PROT</name>
<evidence type="ECO:0000313" key="7">
    <source>
        <dbReference type="Proteomes" id="UP000664761"/>
    </source>
</evidence>
<evidence type="ECO:0000313" key="6">
    <source>
        <dbReference type="EMBL" id="MBO0334398.1"/>
    </source>
</evidence>
<evidence type="ECO:0000256" key="1">
    <source>
        <dbReference type="ARBA" id="ARBA00022603"/>
    </source>
</evidence>
<organism evidence="6 7">
    <name type="scientific">Sneathiella sedimenti</name>
    <dbReference type="NCBI Taxonomy" id="2816034"/>
    <lineage>
        <taxon>Bacteria</taxon>
        <taxon>Pseudomonadati</taxon>
        <taxon>Pseudomonadota</taxon>
        <taxon>Alphaproteobacteria</taxon>
        <taxon>Sneathiellales</taxon>
        <taxon>Sneathiellaceae</taxon>
        <taxon>Sneathiella</taxon>
    </lineage>
</organism>
<proteinExistence type="predicted"/>
<feature type="transmembrane region" description="Helical" evidence="4">
    <location>
        <begin position="88"/>
        <end position="106"/>
    </location>
</feature>
<dbReference type="InterPro" id="IPR029063">
    <property type="entry name" value="SAM-dependent_MTases_sf"/>
</dbReference>
<dbReference type="RefSeq" id="WP_207046164.1">
    <property type="nucleotide sequence ID" value="NZ_JAFLNC010000004.1"/>
</dbReference>
<dbReference type="PANTHER" id="PTHR13610:SF9">
    <property type="entry name" value="FI06469P"/>
    <property type="match status" value="1"/>
</dbReference>
<evidence type="ECO:0000259" key="5">
    <source>
        <dbReference type="Pfam" id="PF13847"/>
    </source>
</evidence>
<evidence type="ECO:0000256" key="4">
    <source>
        <dbReference type="SAM" id="Phobius"/>
    </source>
</evidence>
<evidence type="ECO:0000256" key="3">
    <source>
        <dbReference type="ARBA" id="ARBA00022691"/>
    </source>
</evidence>
<feature type="transmembrane region" description="Helical" evidence="4">
    <location>
        <begin position="38"/>
        <end position="57"/>
    </location>
</feature>
<dbReference type="Proteomes" id="UP000664761">
    <property type="component" value="Unassembled WGS sequence"/>
</dbReference>
<comment type="caution">
    <text evidence="6">The sequence shown here is derived from an EMBL/GenBank/DDBJ whole genome shotgun (WGS) entry which is preliminary data.</text>
</comment>
<dbReference type="GO" id="GO:0032259">
    <property type="term" value="P:methylation"/>
    <property type="evidence" value="ECO:0007669"/>
    <property type="project" value="UniProtKB-KW"/>
</dbReference>
<dbReference type="PANTHER" id="PTHR13610">
    <property type="entry name" value="METHYLTRANSFERASE DOMAIN-CONTAINING PROTEIN"/>
    <property type="match status" value="1"/>
</dbReference>
<keyword evidence="2" id="KW-0808">Transferase</keyword>